<dbReference type="Proteomes" id="UP000320333">
    <property type="component" value="Unassembled WGS sequence"/>
</dbReference>
<name>A0A507DI98_9FUNG</name>
<keyword evidence="13" id="KW-1185">Reference proteome</keyword>
<evidence type="ECO:0000256" key="3">
    <source>
        <dbReference type="ARBA" id="ARBA00018928"/>
    </source>
</evidence>
<dbReference type="InterPro" id="IPR013598">
    <property type="entry name" value="Exportin-1/Importin-b-like"/>
</dbReference>
<reference evidence="12 13" key="1">
    <citation type="journal article" date="2019" name="Sci. Rep.">
        <title>Comparative genomics of chytrid fungi reveal insights into the obligate biotrophic and pathogenic lifestyle of Synchytrium endobioticum.</title>
        <authorList>
            <person name="van de Vossenberg B.T.L.H."/>
            <person name="Warris S."/>
            <person name="Nguyen H.D.T."/>
            <person name="van Gent-Pelzer M.P.E."/>
            <person name="Joly D.L."/>
            <person name="van de Geest H.C."/>
            <person name="Bonants P.J.M."/>
            <person name="Smith D.S."/>
            <person name="Levesque C.A."/>
            <person name="van der Lee T.A.J."/>
        </authorList>
    </citation>
    <scope>NUCLEOTIDE SEQUENCE [LARGE SCALE GENOMIC DNA]</scope>
    <source>
        <strain evidence="12 13">CBS 675.73</strain>
    </source>
</reference>
<dbReference type="PANTHER" id="PTHR15952">
    <property type="entry name" value="EXPORTIN-T/LOS1"/>
    <property type="match status" value="1"/>
</dbReference>
<evidence type="ECO:0000256" key="4">
    <source>
        <dbReference type="ARBA" id="ARBA00022448"/>
    </source>
</evidence>
<dbReference type="Pfam" id="PF19282">
    <property type="entry name" value="Exportin-T"/>
    <property type="match status" value="1"/>
</dbReference>
<dbReference type="AlphaFoldDB" id="A0A507DI98"/>
<keyword evidence="4 9" id="KW-0813">Transport</keyword>
<keyword evidence="8 9" id="KW-0539">Nucleus</keyword>
<dbReference type="GO" id="GO:0000049">
    <property type="term" value="F:tRNA binding"/>
    <property type="evidence" value="ECO:0007669"/>
    <property type="project" value="UniProtKB-UniRule"/>
</dbReference>
<gene>
    <name evidence="12" type="ORF">CcCBS67573_g10053</name>
</gene>
<dbReference type="InterPro" id="IPR016024">
    <property type="entry name" value="ARM-type_fold"/>
</dbReference>
<dbReference type="STRING" id="246404.A0A507DI98"/>
<comment type="subcellular location">
    <subcellularLocation>
        <location evidence="1 9">Cytoplasm</location>
    </subcellularLocation>
    <subcellularLocation>
        <location evidence="9">Nucleus</location>
    </subcellularLocation>
    <text evidence="9">Shuttles between the nucleus and the cytoplasm.</text>
</comment>
<proteinExistence type="inferred from homology"/>
<evidence type="ECO:0000256" key="7">
    <source>
        <dbReference type="ARBA" id="ARBA00022884"/>
    </source>
</evidence>
<comment type="similarity">
    <text evidence="2 9">Belongs to the exportin family.</text>
</comment>
<comment type="caution">
    <text evidence="12">The sequence shown here is derived from an EMBL/GenBank/DDBJ whole genome shotgun (WGS) entry which is preliminary data.</text>
</comment>
<keyword evidence="5 9" id="KW-0963">Cytoplasm</keyword>
<dbReference type="GO" id="GO:0071528">
    <property type="term" value="P:tRNA re-export from nucleus"/>
    <property type="evidence" value="ECO:0007669"/>
    <property type="project" value="UniProtKB-UniRule"/>
</dbReference>
<dbReference type="PANTHER" id="PTHR15952:SF11">
    <property type="entry name" value="EXPORTIN-T"/>
    <property type="match status" value="1"/>
</dbReference>
<evidence type="ECO:0000313" key="13">
    <source>
        <dbReference type="Proteomes" id="UP000320333"/>
    </source>
</evidence>
<evidence type="ECO:0000259" key="10">
    <source>
        <dbReference type="Pfam" id="PF08389"/>
    </source>
</evidence>
<dbReference type="SUPFAM" id="SSF48371">
    <property type="entry name" value="ARM repeat"/>
    <property type="match status" value="1"/>
</dbReference>
<dbReference type="InterPro" id="IPR011989">
    <property type="entry name" value="ARM-like"/>
</dbReference>
<feature type="domain" description="Exportin-T C-terminal" evidence="11">
    <location>
        <begin position="403"/>
        <end position="807"/>
    </location>
</feature>
<evidence type="ECO:0000256" key="1">
    <source>
        <dbReference type="ARBA" id="ARBA00004496"/>
    </source>
</evidence>
<keyword evidence="7 9" id="KW-0694">RNA-binding</keyword>
<dbReference type="Pfam" id="PF08389">
    <property type="entry name" value="Xpo1"/>
    <property type="match status" value="1"/>
</dbReference>
<dbReference type="GO" id="GO:0031267">
    <property type="term" value="F:small GTPase binding"/>
    <property type="evidence" value="ECO:0007669"/>
    <property type="project" value="InterPro"/>
</dbReference>
<dbReference type="InterPro" id="IPR040017">
    <property type="entry name" value="XPOT"/>
</dbReference>
<evidence type="ECO:0000256" key="9">
    <source>
        <dbReference type="RuleBase" id="RU366037"/>
    </source>
</evidence>
<accession>A0A507DI98</accession>
<protein>
    <recommendedName>
        <fullName evidence="3 9">Exportin-T</fullName>
    </recommendedName>
    <alternativeName>
        <fullName evidence="9">Exportin(tRNA)</fullName>
    </alternativeName>
    <alternativeName>
        <fullName evidence="9">tRNA exportin</fullName>
    </alternativeName>
</protein>
<evidence type="ECO:0000259" key="11">
    <source>
        <dbReference type="Pfam" id="PF19282"/>
    </source>
</evidence>
<feature type="non-terminal residue" evidence="12">
    <location>
        <position position="815"/>
    </location>
</feature>
<evidence type="ECO:0000256" key="2">
    <source>
        <dbReference type="ARBA" id="ARBA00009466"/>
    </source>
</evidence>
<dbReference type="InterPro" id="IPR045546">
    <property type="entry name" value="Exportin-T_C"/>
</dbReference>
<feature type="domain" description="Exportin-1/Importin-beta-like" evidence="10">
    <location>
        <begin position="132"/>
        <end position="281"/>
    </location>
</feature>
<evidence type="ECO:0000256" key="5">
    <source>
        <dbReference type="ARBA" id="ARBA00022490"/>
    </source>
</evidence>
<evidence type="ECO:0000313" key="12">
    <source>
        <dbReference type="EMBL" id="TPX51131.1"/>
    </source>
</evidence>
<dbReference type="Gene3D" id="1.25.10.10">
    <property type="entry name" value="Leucine-rich Repeat Variant"/>
    <property type="match status" value="1"/>
</dbReference>
<dbReference type="GO" id="GO:0016363">
    <property type="term" value="C:nuclear matrix"/>
    <property type="evidence" value="ECO:0007669"/>
    <property type="project" value="TreeGrafter"/>
</dbReference>
<dbReference type="GO" id="GO:0005643">
    <property type="term" value="C:nuclear pore"/>
    <property type="evidence" value="ECO:0007669"/>
    <property type="project" value="TreeGrafter"/>
</dbReference>
<keyword evidence="6 9" id="KW-0820">tRNA-binding</keyword>
<dbReference type="GO" id="GO:0005737">
    <property type="term" value="C:cytoplasm"/>
    <property type="evidence" value="ECO:0007669"/>
    <property type="project" value="UniProtKB-SubCell"/>
</dbReference>
<organism evidence="12 13">
    <name type="scientific">Chytriomyces confervae</name>
    <dbReference type="NCBI Taxonomy" id="246404"/>
    <lineage>
        <taxon>Eukaryota</taxon>
        <taxon>Fungi</taxon>
        <taxon>Fungi incertae sedis</taxon>
        <taxon>Chytridiomycota</taxon>
        <taxon>Chytridiomycota incertae sedis</taxon>
        <taxon>Chytridiomycetes</taxon>
        <taxon>Chytridiales</taxon>
        <taxon>Chytriomycetaceae</taxon>
        <taxon>Chytriomyces</taxon>
    </lineage>
</organism>
<sequence length="815" mass="90343">MTTKELSVSHDADETRTEQAMLAALDPGSAAHAQANVYCENLRESGDGWRVCVGLACNRMRAPEARFVALQVVEALFTRGRYSTLAPSDRAWLRQSIFSVIADSIRTDVPVYTSQSSNSIQSANSSNASPSNFLRNKFMHLLVLMMRFDYIPHPITNSPPEWPSFFTDFLSLPRTRTFTNTFLHLCFSIHDEVASREMSYDAETHTANILIKDCMRAQGIPASLVSTWFQMLSDALTTQDHQTAAGCLRCIGLYVSWIDAVKLVLPNKQFIDALLGFLSPSTPNPLRMGGLSCLMGLVEKGMPVSDKLAVFELLGATSRILESIGVGTSDAANGAVGDNEDDFEDLACKYVNLCGMELCKAWDNAALPPASAVASSSFSNGASMPDLSSINNISNSCGLLRSRTLRYIQKLLPHAVRVMRSEFDDVSSLLFPFLDEYLRILKDCKKDGALNGVPPLSSLPSADYMGNEEAKLFVDESLVGLLGVVVTKMKYDEDEEYDFVGGGGDDEALFYQMRQTLRSKMETIILIDSQMFFQHFSAVVTNTFDAITMATRNGQRVQDVVRWSEAELALYLLYIYKGPFVYVNPENNAPTAFNAILVKMMQSNISAYPHPSIPLVFFETVVKYGLFFNNVNAANTDFLPQVLESFADARGLHNPSSTVRSRVDYLFMRFVKEIKELKGKMKMYAGPLVEAIKDVLYIIPPQMQQPNVLANAQKQQLGSSIFDNQLYVFEAVGFLISLDEAAANQERLLQAILNPLMTSMQEILDSEMYKLDTAENPAVTNYMRQLITAVGSVGKGFPDYDVSTKTVQSSPLWAS</sequence>
<evidence type="ECO:0000256" key="8">
    <source>
        <dbReference type="ARBA" id="ARBA00023242"/>
    </source>
</evidence>
<comment type="function">
    <text evidence="9">tRNA nucleus export receptor which facilitates tRNA translocation across the nuclear pore complex.</text>
</comment>
<dbReference type="OrthoDB" id="26399at2759"/>
<evidence type="ECO:0000256" key="6">
    <source>
        <dbReference type="ARBA" id="ARBA00022555"/>
    </source>
</evidence>
<dbReference type="EMBL" id="QEAP01001139">
    <property type="protein sequence ID" value="TPX51131.1"/>
    <property type="molecule type" value="Genomic_DNA"/>
</dbReference>